<dbReference type="GO" id="GO:0005096">
    <property type="term" value="F:GTPase activator activity"/>
    <property type="evidence" value="ECO:0007669"/>
    <property type="project" value="UniProtKB-KW"/>
</dbReference>
<feature type="compositionally biased region" description="Basic and acidic residues" evidence="2">
    <location>
        <begin position="77"/>
        <end position="107"/>
    </location>
</feature>
<evidence type="ECO:0000256" key="2">
    <source>
        <dbReference type="SAM" id="MobiDB-lite"/>
    </source>
</evidence>
<comment type="caution">
    <text evidence="4">The sequence shown here is derived from an EMBL/GenBank/DDBJ whole genome shotgun (WGS) entry which is preliminary data.</text>
</comment>
<dbReference type="SMART" id="SM00324">
    <property type="entry name" value="RhoGAP"/>
    <property type="match status" value="1"/>
</dbReference>
<feature type="compositionally biased region" description="Acidic residues" evidence="2">
    <location>
        <begin position="625"/>
        <end position="639"/>
    </location>
</feature>
<evidence type="ECO:0000256" key="1">
    <source>
        <dbReference type="ARBA" id="ARBA00022468"/>
    </source>
</evidence>
<feature type="compositionally biased region" description="Acidic residues" evidence="2">
    <location>
        <begin position="512"/>
        <end position="522"/>
    </location>
</feature>
<feature type="compositionally biased region" description="Basic residues" evidence="2">
    <location>
        <begin position="64"/>
        <end position="76"/>
    </location>
</feature>
<keyword evidence="5" id="KW-1185">Reference proteome</keyword>
<proteinExistence type="predicted"/>
<dbReference type="STRING" id="6573.A0A210QGI0"/>
<gene>
    <name evidence="4" type="ORF">KP79_PYT22839</name>
</gene>
<name>A0A210QGI0_MIZYE</name>
<dbReference type="Proteomes" id="UP000242188">
    <property type="component" value="Unassembled WGS sequence"/>
</dbReference>
<dbReference type="InterPro" id="IPR049041">
    <property type="entry name" value="RalBP1-like_Ral-bd"/>
</dbReference>
<dbReference type="Pfam" id="PF20924">
    <property type="entry name" value="RLIP76_Ral-bd"/>
    <property type="match status" value="1"/>
</dbReference>
<dbReference type="Gene3D" id="1.20.58.90">
    <property type="match status" value="1"/>
</dbReference>
<feature type="compositionally biased region" description="Basic and acidic residues" evidence="2">
    <location>
        <begin position="561"/>
        <end position="574"/>
    </location>
</feature>
<dbReference type="PROSITE" id="PS50238">
    <property type="entry name" value="RHOGAP"/>
    <property type="match status" value="1"/>
</dbReference>
<dbReference type="EMBL" id="NEDP02003762">
    <property type="protein sequence ID" value="OWF47848.1"/>
    <property type="molecule type" value="Genomic_DNA"/>
</dbReference>
<feature type="compositionally biased region" description="Basic and acidic residues" evidence="2">
    <location>
        <begin position="7"/>
        <end position="32"/>
    </location>
</feature>
<feature type="region of interest" description="Disordered" evidence="2">
    <location>
        <begin position="787"/>
        <end position="810"/>
    </location>
</feature>
<dbReference type="InterPro" id="IPR008936">
    <property type="entry name" value="Rho_GTPase_activation_prot"/>
</dbReference>
<feature type="region of interest" description="Disordered" evidence="2">
    <location>
        <begin position="394"/>
        <end position="415"/>
    </location>
</feature>
<dbReference type="Pfam" id="PF00620">
    <property type="entry name" value="RhoGAP"/>
    <property type="match status" value="1"/>
</dbReference>
<reference evidence="4 5" key="1">
    <citation type="journal article" date="2017" name="Nat. Ecol. Evol.">
        <title>Scallop genome provides insights into evolution of bilaterian karyotype and development.</title>
        <authorList>
            <person name="Wang S."/>
            <person name="Zhang J."/>
            <person name="Jiao W."/>
            <person name="Li J."/>
            <person name="Xun X."/>
            <person name="Sun Y."/>
            <person name="Guo X."/>
            <person name="Huan P."/>
            <person name="Dong B."/>
            <person name="Zhang L."/>
            <person name="Hu X."/>
            <person name="Sun X."/>
            <person name="Wang J."/>
            <person name="Zhao C."/>
            <person name="Wang Y."/>
            <person name="Wang D."/>
            <person name="Huang X."/>
            <person name="Wang R."/>
            <person name="Lv J."/>
            <person name="Li Y."/>
            <person name="Zhang Z."/>
            <person name="Liu B."/>
            <person name="Lu W."/>
            <person name="Hui Y."/>
            <person name="Liang J."/>
            <person name="Zhou Z."/>
            <person name="Hou R."/>
            <person name="Li X."/>
            <person name="Liu Y."/>
            <person name="Li H."/>
            <person name="Ning X."/>
            <person name="Lin Y."/>
            <person name="Zhao L."/>
            <person name="Xing Q."/>
            <person name="Dou J."/>
            <person name="Li Y."/>
            <person name="Mao J."/>
            <person name="Guo H."/>
            <person name="Dou H."/>
            <person name="Li T."/>
            <person name="Mu C."/>
            <person name="Jiang W."/>
            <person name="Fu Q."/>
            <person name="Fu X."/>
            <person name="Miao Y."/>
            <person name="Liu J."/>
            <person name="Yu Q."/>
            <person name="Li R."/>
            <person name="Liao H."/>
            <person name="Li X."/>
            <person name="Kong Y."/>
            <person name="Jiang Z."/>
            <person name="Chourrout D."/>
            <person name="Li R."/>
            <person name="Bao Z."/>
        </authorList>
    </citation>
    <scope>NUCLEOTIDE SEQUENCE [LARGE SCALE GENOMIC DNA]</scope>
    <source>
        <strain evidence="4 5">PY_sf001</strain>
    </source>
</reference>
<evidence type="ECO:0000313" key="4">
    <source>
        <dbReference type="EMBL" id="OWF47848.1"/>
    </source>
</evidence>
<evidence type="ECO:0000313" key="5">
    <source>
        <dbReference type="Proteomes" id="UP000242188"/>
    </source>
</evidence>
<feature type="region of interest" description="Disordered" evidence="2">
    <location>
        <begin position="1"/>
        <end position="128"/>
    </location>
</feature>
<feature type="compositionally biased region" description="Basic and acidic residues" evidence="2">
    <location>
        <begin position="395"/>
        <end position="415"/>
    </location>
</feature>
<organism evidence="4 5">
    <name type="scientific">Mizuhopecten yessoensis</name>
    <name type="common">Japanese scallop</name>
    <name type="synonym">Patinopecten yessoensis</name>
    <dbReference type="NCBI Taxonomy" id="6573"/>
    <lineage>
        <taxon>Eukaryota</taxon>
        <taxon>Metazoa</taxon>
        <taxon>Spiralia</taxon>
        <taxon>Lophotrochozoa</taxon>
        <taxon>Mollusca</taxon>
        <taxon>Bivalvia</taxon>
        <taxon>Autobranchia</taxon>
        <taxon>Pteriomorphia</taxon>
        <taxon>Pectinida</taxon>
        <taxon>Pectinoidea</taxon>
        <taxon>Pectinidae</taxon>
        <taxon>Mizuhopecten</taxon>
    </lineage>
</organism>
<feature type="compositionally biased region" description="Polar residues" evidence="2">
    <location>
        <begin position="526"/>
        <end position="545"/>
    </location>
</feature>
<feature type="compositionally biased region" description="Basic residues" evidence="2">
    <location>
        <begin position="108"/>
        <end position="120"/>
    </location>
</feature>
<protein>
    <submittedName>
        <fullName evidence="4">RalA-binding protein 1</fullName>
    </submittedName>
</protein>
<sequence length="885" mass="100595">MNYDNTDADKSFQGDDDHEKKSRRTDLLLGKKRESKKGQGRYVMFDEEDSDESSIVSEDIKSPSKMKKSKAFRFSAKKKEKDEKKEKEPKKDERDKEKKKEDKEGKKLKLKTKKKSKHLHVHEEPTHEAAMEVEKPIFGVPLAVAVERNRSHDGIELPALFRDCVDYIEEHGLLCEGIYRISGVKSKVQMLKDSYNRQNPVYLEEHEPNIVASLLKTFLRELPEPVLTTSLMPKFEEASVIKNERRRLEQFSKLVSDLPTCNRLLLSWVIVHMMHVIERQKENKMTLQNVSIVLSPTMQISHRVLNVLFSLAKQLFKDIQLKRYKPPLRPTTSKWSLELPDNPAGLEEELAKQESLLNALHQEVSGVKDADKEEQLWEVQRVVTELKRKIKFAKKAADSEKRRREKEELRRSHAENDDMVLRLELREAPIKKQAPLPPNGDKANENPPSTETANEMAHLPEGEIQKCPAPPTAEKDVDVSEAIHEKEGPAVVSEVAANIEESGPPEDPATIPDDEEEEEEGDGSVTPVNVTEVPQTDTVVTITQESDVKGDNLPSVPVQTEKSDSEDSFEKQVEDILEQEGGAGDSSDEEMASLDVEVEKVKDAELKDQDVTVTVVKDQNKIDPGDEGEKDTDSDADDNAEIKDEGVITPTLKENESADTAGEETTGVITKTGEEVTGELTKTDEPAVVTKTQEEIEREAAALEEEIMNRCKEDVAEFEQPREVILLEDEVMSEEDEEILMLQDQENALRLEEEELVAIESELRKKIETERDEIERLDQEITELQYLRHDSDLEDMSSSSDSSYESEDEEDLQEILNQLLTENEELEKQNSKMCSQIHEERMICLEVKVQIGMIQQKQLESSMGSESIYRSIGCLRGLRMCCATL</sequence>
<dbReference type="AlphaFoldDB" id="A0A210QGI0"/>
<dbReference type="OrthoDB" id="10033734at2759"/>
<dbReference type="GO" id="GO:0007264">
    <property type="term" value="P:small GTPase-mediated signal transduction"/>
    <property type="evidence" value="ECO:0007669"/>
    <property type="project" value="InterPro"/>
</dbReference>
<dbReference type="GO" id="GO:0031267">
    <property type="term" value="F:small GTPase binding"/>
    <property type="evidence" value="ECO:0007669"/>
    <property type="project" value="InterPro"/>
</dbReference>
<evidence type="ECO:0000259" key="3">
    <source>
        <dbReference type="PROSITE" id="PS50238"/>
    </source>
</evidence>
<accession>A0A210QGI0</accession>
<dbReference type="InterPro" id="IPR039767">
    <property type="entry name" value="RALBP1"/>
</dbReference>
<dbReference type="PANTHER" id="PTHR12783:SF5">
    <property type="entry name" value="RALA-BINDING PROTEIN 1"/>
    <property type="match status" value="1"/>
</dbReference>
<keyword evidence="1" id="KW-0343">GTPase activation</keyword>
<feature type="region of interest" description="Disordered" evidence="2">
    <location>
        <begin position="430"/>
        <end position="680"/>
    </location>
</feature>
<feature type="compositionally biased region" description="Basic and acidic residues" evidence="2">
    <location>
        <begin position="597"/>
        <end position="610"/>
    </location>
</feature>
<feature type="domain" description="Rho-GAP" evidence="3">
    <location>
        <begin position="140"/>
        <end position="328"/>
    </location>
</feature>
<dbReference type="Gene3D" id="1.10.555.10">
    <property type="entry name" value="Rho GTPase activation protein"/>
    <property type="match status" value="1"/>
</dbReference>
<dbReference type="FunFam" id="1.10.555.10:FF:000027">
    <property type="entry name" value="RalA-binding protein 1"/>
    <property type="match status" value="1"/>
</dbReference>
<feature type="compositionally biased region" description="Basic and acidic residues" evidence="2">
    <location>
        <begin position="473"/>
        <end position="488"/>
    </location>
</feature>
<dbReference type="InterPro" id="IPR000198">
    <property type="entry name" value="RhoGAP_dom"/>
</dbReference>
<dbReference type="PANTHER" id="PTHR12783">
    <property type="entry name" value="RALA BINDING PROTEIN 1 RALBP1"/>
    <property type="match status" value="1"/>
</dbReference>
<dbReference type="SUPFAM" id="SSF48350">
    <property type="entry name" value="GTPase activation domain, GAP"/>
    <property type="match status" value="1"/>
</dbReference>